<dbReference type="Pfam" id="PF13641">
    <property type="entry name" value="Glyco_tranf_2_3"/>
    <property type="match status" value="1"/>
</dbReference>
<dbReference type="AlphaFoldDB" id="A0A7W6CFC8"/>
<feature type="transmembrane region" description="Helical" evidence="1">
    <location>
        <begin position="387"/>
        <end position="405"/>
    </location>
</feature>
<dbReference type="SUPFAM" id="SSF53448">
    <property type="entry name" value="Nucleotide-diphospho-sugar transferases"/>
    <property type="match status" value="1"/>
</dbReference>
<keyword evidence="1" id="KW-1133">Transmembrane helix</keyword>
<accession>A0A7W6CFC8</accession>
<proteinExistence type="predicted"/>
<evidence type="ECO:0000256" key="1">
    <source>
        <dbReference type="SAM" id="Phobius"/>
    </source>
</evidence>
<dbReference type="Proteomes" id="UP000548867">
    <property type="component" value="Unassembled WGS sequence"/>
</dbReference>
<dbReference type="EMBL" id="JACIDX010000001">
    <property type="protein sequence ID" value="MBB3953258.1"/>
    <property type="molecule type" value="Genomic_DNA"/>
</dbReference>
<keyword evidence="1" id="KW-0812">Transmembrane</keyword>
<feature type="transmembrane region" description="Helical" evidence="1">
    <location>
        <begin position="22"/>
        <end position="47"/>
    </location>
</feature>
<sequence length="482" mass="53667">MSFAASGGWTLVEWLLLIERELLLFALFWFVIGMVDELVVDAIWFCLRLRPGFCIPHLSRDVSQGRLGGRIAVFVACWHEADVIGVTVANMLRNWKEGEYILYIGCYCNDPATVAAITAIGGSDPRLRIVIHDKFGPTTKADCLNRIYKAMCADEQRLGQRFKGIVLHDSEDMVHPLELMLIDRALSDVEFVQLPVRPEIPEGPHWVAGHYCDEFAEAHARAMVVRDALGAGLPAAGVSCGFSRDMLELIGEVRMMEAADGPFAADCLTEDYELGMLIPRLGGRGCFLRCRDADGNLIGTRSYFPNTVPTSVRQKTRWMHGICLQGWDRLGWNGQLVDIWMSIRDRRGPLIALVLFAAYVLLVVEGLLSVARLWLGDDMPQLAQPPVYLRYGVNLCVLGLIWRSFMRALFTGREYGWREGLLAPLRLPVANVVMILAARRALWAYCRSLGGARLVWDKTEHVVHPALTASAGAPSGPMENAV</sequence>
<dbReference type="RefSeq" id="WP_183621797.1">
    <property type="nucleotide sequence ID" value="NZ_JACIDX010000001.1"/>
</dbReference>
<dbReference type="NCBIfam" id="NF011307">
    <property type="entry name" value="PRK14716.1-5"/>
    <property type="match status" value="1"/>
</dbReference>
<protein>
    <submittedName>
        <fullName evidence="2">Adsorption protein B</fullName>
    </submittedName>
</protein>
<evidence type="ECO:0000313" key="3">
    <source>
        <dbReference type="Proteomes" id="UP000548867"/>
    </source>
</evidence>
<reference evidence="2 3" key="1">
    <citation type="submission" date="2020-08" db="EMBL/GenBank/DDBJ databases">
        <title>Genomic Encyclopedia of Type Strains, Phase IV (KMG-IV): sequencing the most valuable type-strain genomes for metagenomic binning, comparative biology and taxonomic classification.</title>
        <authorList>
            <person name="Goeker M."/>
        </authorList>
    </citation>
    <scope>NUCLEOTIDE SEQUENCE [LARGE SCALE GENOMIC DNA]</scope>
    <source>
        <strain evidence="2 3">DSM 27057</strain>
    </source>
</reference>
<comment type="caution">
    <text evidence="2">The sequence shown here is derived from an EMBL/GenBank/DDBJ whole genome shotgun (WGS) entry which is preliminary data.</text>
</comment>
<feature type="transmembrane region" description="Helical" evidence="1">
    <location>
        <begin position="350"/>
        <end position="375"/>
    </location>
</feature>
<evidence type="ECO:0000313" key="2">
    <source>
        <dbReference type="EMBL" id="MBB3953258.1"/>
    </source>
</evidence>
<gene>
    <name evidence="2" type="ORF">GGR38_000170</name>
</gene>
<organism evidence="2 3">
    <name type="scientific">Novosphingobium sediminicola</name>
    <dbReference type="NCBI Taxonomy" id="563162"/>
    <lineage>
        <taxon>Bacteria</taxon>
        <taxon>Pseudomonadati</taxon>
        <taxon>Pseudomonadota</taxon>
        <taxon>Alphaproteobacteria</taxon>
        <taxon>Sphingomonadales</taxon>
        <taxon>Sphingomonadaceae</taxon>
        <taxon>Novosphingobium</taxon>
    </lineage>
</organism>
<dbReference type="InterPro" id="IPR029044">
    <property type="entry name" value="Nucleotide-diphossugar_trans"/>
</dbReference>
<name>A0A7W6CFC8_9SPHN</name>
<keyword evidence="3" id="KW-1185">Reference proteome</keyword>
<keyword evidence="1" id="KW-0472">Membrane</keyword>